<dbReference type="RefSeq" id="WP_205157865.1">
    <property type="nucleotide sequence ID" value="NZ_JAFEUM010000002.1"/>
</dbReference>
<feature type="domain" description="Acyltransferase 3" evidence="2">
    <location>
        <begin position="8"/>
        <end position="310"/>
    </location>
</feature>
<evidence type="ECO:0000313" key="4">
    <source>
        <dbReference type="Proteomes" id="UP000809621"/>
    </source>
</evidence>
<feature type="transmembrane region" description="Helical" evidence="1">
    <location>
        <begin position="292"/>
        <end position="310"/>
    </location>
</feature>
<proteinExistence type="predicted"/>
<gene>
    <name evidence="3" type="ORF">JQC93_07645</name>
</gene>
<reference evidence="3 4" key="1">
    <citation type="submission" date="2021-02" db="EMBL/GenBank/DDBJ databases">
        <authorList>
            <person name="Park J.-S."/>
        </authorList>
    </citation>
    <scope>NUCLEOTIDE SEQUENCE [LARGE SCALE GENOMIC DNA]</scope>
    <source>
        <strain evidence="3 4">188UL20-2</strain>
    </source>
</reference>
<feature type="transmembrane region" description="Helical" evidence="1">
    <location>
        <begin position="146"/>
        <end position="163"/>
    </location>
</feature>
<dbReference type="PANTHER" id="PTHR37312">
    <property type="entry name" value="MEMBRANE-BOUND ACYLTRANSFERASE YKRP-RELATED"/>
    <property type="match status" value="1"/>
</dbReference>
<dbReference type="InterPro" id="IPR002656">
    <property type="entry name" value="Acyl_transf_3_dom"/>
</dbReference>
<feature type="transmembrane region" description="Helical" evidence="1">
    <location>
        <begin position="83"/>
        <end position="100"/>
    </location>
</feature>
<dbReference type="GO" id="GO:0016746">
    <property type="term" value="F:acyltransferase activity"/>
    <property type="evidence" value="ECO:0007669"/>
    <property type="project" value="UniProtKB-KW"/>
</dbReference>
<dbReference type="Proteomes" id="UP000809621">
    <property type="component" value="Unassembled WGS sequence"/>
</dbReference>
<keyword evidence="1" id="KW-0472">Membrane</keyword>
<dbReference type="Pfam" id="PF01757">
    <property type="entry name" value="Acyl_transf_3"/>
    <property type="match status" value="1"/>
</dbReference>
<feature type="transmembrane region" description="Helical" evidence="1">
    <location>
        <begin position="7"/>
        <end position="24"/>
    </location>
</feature>
<feature type="transmembrane region" description="Helical" evidence="1">
    <location>
        <begin position="44"/>
        <end position="62"/>
    </location>
</feature>
<feature type="transmembrane region" description="Helical" evidence="1">
    <location>
        <begin position="120"/>
        <end position="139"/>
    </location>
</feature>
<feature type="transmembrane region" description="Helical" evidence="1">
    <location>
        <begin position="169"/>
        <end position="190"/>
    </location>
</feature>
<evidence type="ECO:0000259" key="2">
    <source>
        <dbReference type="Pfam" id="PF01757"/>
    </source>
</evidence>
<feature type="transmembrane region" description="Helical" evidence="1">
    <location>
        <begin position="202"/>
        <end position="220"/>
    </location>
</feature>
<protein>
    <submittedName>
        <fullName evidence="3">Acyltransferase</fullName>
    </submittedName>
</protein>
<dbReference type="EMBL" id="JAFEUM010000002">
    <property type="protein sequence ID" value="MBM7036285.1"/>
    <property type="molecule type" value="Genomic_DNA"/>
</dbReference>
<keyword evidence="4" id="KW-1185">Reference proteome</keyword>
<feature type="transmembrane region" description="Helical" evidence="1">
    <location>
        <begin position="268"/>
        <end position="286"/>
    </location>
</feature>
<comment type="caution">
    <text evidence="3">The sequence shown here is derived from an EMBL/GenBank/DDBJ whole genome shotgun (WGS) entry which is preliminary data.</text>
</comment>
<feature type="transmembrane region" description="Helical" evidence="1">
    <location>
        <begin position="226"/>
        <end position="247"/>
    </location>
</feature>
<evidence type="ECO:0000256" key="1">
    <source>
        <dbReference type="SAM" id="Phobius"/>
    </source>
</evidence>
<keyword evidence="1" id="KW-0812">Transmembrane</keyword>
<sequence length="331" mass="37990">MQTRLTTFDICKGIGILLVVFGHVLRGLDNAAIDVPYFDYLDPIVYSFHMPLFFVISGYFMAKSVAKRSASTLITSKLHTLMYPYLIWMLIQGFIEFAMSNYTNGNVELWRVFVVWLPRAHFWFLYVLMLFSVVYIVAANAHPRNPIILFFVAILLYCFPVEFESQIYYLYLYIKDNLVFFLFGALFPALITKTTHFHSRSAILLSLVVVTLLQTTRLYWIHSESWFMPFVHYSTAVSSIVLVLQVAGFLSHTKQTFWTQLGELSMPIYLAHIVFASGLRIVLIKLGIDQPWLHIVVGTVVGIAGPIILYKLSNSLRFNSLFNSPFLKTAS</sequence>
<organism evidence="3 4">
    <name type="scientific">Vibrio ulleungensis</name>
    <dbReference type="NCBI Taxonomy" id="2807619"/>
    <lineage>
        <taxon>Bacteria</taxon>
        <taxon>Pseudomonadati</taxon>
        <taxon>Pseudomonadota</taxon>
        <taxon>Gammaproteobacteria</taxon>
        <taxon>Vibrionales</taxon>
        <taxon>Vibrionaceae</taxon>
        <taxon>Vibrio</taxon>
    </lineage>
</organism>
<dbReference type="InterPro" id="IPR052734">
    <property type="entry name" value="Nod_factor_acetyltransferase"/>
</dbReference>
<evidence type="ECO:0000313" key="3">
    <source>
        <dbReference type="EMBL" id="MBM7036285.1"/>
    </source>
</evidence>
<keyword evidence="3" id="KW-0808">Transferase</keyword>
<dbReference type="PANTHER" id="PTHR37312:SF1">
    <property type="entry name" value="MEMBRANE-BOUND ACYLTRANSFERASE YKRP-RELATED"/>
    <property type="match status" value="1"/>
</dbReference>
<keyword evidence="3" id="KW-0012">Acyltransferase</keyword>
<name>A0ABS2HFE0_9VIBR</name>
<keyword evidence="1" id="KW-1133">Transmembrane helix</keyword>
<accession>A0ABS2HFE0</accession>